<evidence type="ECO:0000313" key="2">
    <source>
        <dbReference type="Proteomes" id="UP001162131"/>
    </source>
</evidence>
<proteinExistence type="predicted"/>
<organism evidence="1 2">
    <name type="scientific">Blepharisma stoltei</name>
    <dbReference type="NCBI Taxonomy" id="1481888"/>
    <lineage>
        <taxon>Eukaryota</taxon>
        <taxon>Sar</taxon>
        <taxon>Alveolata</taxon>
        <taxon>Ciliophora</taxon>
        <taxon>Postciliodesmatophora</taxon>
        <taxon>Heterotrichea</taxon>
        <taxon>Heterotrichida</taxon>
        <taxon>Blepharismidae</taxon>
        <taxon>Blepharisma</taxon>
    </lineage>
</organism>
<keyword evidence="2" id="KW-1185">Reference proteome</keyword>
<name>A0AAU9K8S5_9CILI</name>
<gene>
    <name evidence="1" type="ORF">BSTOLATCC_MIC59411</name>
</gene>
<evidence type="ECO:0008006" key="3">
    <source>
        <dbReference type="Google" id="ProtNLM"/>
    </source>
</evidence>
<comment type="caution">
    <text evidence="1">The sequence shown here is derived from an EMBL/GenBank/DDBJ whole genome shotgun (WGS) entry which is preliminary data.</text>
</comment>
<dbReference type="AlphaFoldDB" id="A0AAU9K8S5"/>
<protein>
    <recommendedName>
        <fullName evidence="3">MutS-like protein</fullName>
    </recommendedName>
</protein>
<dbReference type="Proteomes" id="UP001162131">
    <property type="component" value="Unassembled WGS sequence"/>
</dbReference>
<reference evidence="1" key="1">
    <citation type="submission" date="2021-09" db="EMBL/GenBank/DDBJ databases">
        <authorList>
            <consortium name="AG Swart"/>
            <person name="Singh M."/>
            <person name="Singh A."/>
            <person name="Seah K."/>
            <person name="Emmerich C."/>
        </authorList>
    </citation>
    <scope>NUCLEOTIDE SEQUENCE</scope>
    <source>
        <strain evidence="1">ATCC30299</strain>
    </source>
</reference>
<sequence length="71" mass="8152">MEFLGSTYQSGINDATAWAKVVENTTSNFAIISHATKFAENFYFVRNQGLDLPMLLEFNLKEKRLLHVKEL</sequence>
<dbReference type="EMBL" id="CAJZBQ010000057">
    <property type="protein sequence ID" value="CAG9333593.1"/>
    <property type="molecule type" value="Genomic_DNA"/>
</dbReference>
<accession>A0AAU9K8S5</accession>
<evidence type="ECO:0000313" key="1">
    <source>
        <dbReference type="EMBL" id="CAG9333593.1"/>
    </source>
</evidence>